<keyword evidence="4" id="KW-1185">Reference proteome</keyword>
<dbReference type="EMBL" id="CAJNOQ010000700">
    <property type="protein sequence ID" value="CAF0829293.1"/>
    <property type="molecule type" value="Genomic_DNA"/>
</dbReference>
<feature type="region of interest" description="Disordered" evidence="1">
    <location>
        <begin position="445"/>
        <end position="513"/>
    </location>
</feature>
<dbReference type="OrthoDB" id="6129702at2759"/>
<evidence type="ECO:0000256" key="1">
    <source>
        <dbReference type="SAM" id="MobiDB-lite"/>
    </source>
</evidence>
<feature type="compositionally biased region" description="Basic and acidic residues" evidence="1">
    <location>
        <begin position="478"/>
        <end position="495"/>
    </location>
</feature>
<evidence type="ECO:0000313" key="3">
    <source>
        <dbReference type="EMBL" id="CAF3616323.1"/>
    </source>
</evidence>
<evidence type="ECO:0000313" key="4">
    <source>
        <dbReference type="Proteomes" id="UP000663829"/>
    </source>
</evidence>
<protein>
    <submittedName>
        <fullName evidence="2">Uncharacterized protein</fullName>
    </submittedName>
</protein>
<proteinExistence type="predicted"/>
<dbReference type="EMBL" id="CAJOBC010000700">
    <property type="protein sequence ID" value="CAF3616323.1"/>
    <property type="molecule type" value="Genomic_DNA"/>
</dbReference>
<feature type="non-terminal residue" evidence="2">
    <location>
        <position position="1"/>
    </location>
</feature>
<evidence type="ECO:0000313" key="2">
    <source>
        <dbReference type="EMBL" id="CAF0829293.1"/>
    </source>
</evidence>
<name>A0A813UNK2_9BILA</name>
<organism evidence="2 4">
    <name type="scientific">Didymodactylos carnosus</name>
    <dbReference type="NCBI Taxonomy" id="1234261"/>
    <lineage>
        <taxon>Eukaryota</taxon>
        <taxon>Metazoa</taxon>
        <taxon>Spiralia</taxon>
        <taxon>Gnathifera</taxon>
        <taxon>Rotifera</taxon>
        <taxon>Eurotatoria</taxon>
        <taxon>Bdelloidea</taxon>
        <taxon>Philodinida</taxon>
        <taxon>Philodinidae</taxon>
        <taxon>Didymodactylos</taxon>
    </lineage>
</organism>
<sequence>MNNYNSDYIVYDRFQSLPFSMRERSLSPDSLERNKTITAGVHRYDATSADEDSLDENDLDHCVSNRYSRKSSHVRDTLKTLSSRGLIGNYQTSIKTTNYSKNNYQQSSTIDWDFNDEISVDSIHVDNDDLSDEGDCINGNIDSGYDLLDGYDEDEDFQFVSTTTVTSNLKKSSITCRRLNYLDTISEAASEEERRAAKSLRYQRNGTVSISASTSSTTVDDELSTLSDASISMDCGEQESVPVKQAINVLNELLNSCKNNTIMNKLSSSNNEIIKQLNEEPICKKRRFIENHILLNNNSSLMKNESRQIFENEMGYRMFFNTSAEPGDTLERLRNITKMFNKPDDENDVPELQKIERQPPSEKLKDTFKKFEERASNGHIENGNEEEEEDDRNDGTIVRNKKKHLKEHIPYHDMADVKDKFEKGIEKPRIEKRLDFRVQSGITSTKKQQFEHGEFEQETEPHVSKVVVDTDLLSGATSERRERFEKGDLENRVEKTTTTVDIPLQSGVASEKKAKFERGDFDDHEHVQKQQVEQIPSGMATEKKQKFESGQVGNDLTLMNQRENLAKSTIEPGIAQAKRDEFMSKISSDTIQWTSDKYINIDTLEHGSATSKRKEFESLATSEFKATDKTKIEVQPGLASNIKEQYLSTVTTDSTINRDKDQQISPQIIVASGLTKERANVFENPDSDTVVKRTVEIDNDLVSSGVAKERMAMFKNLENGTNGKRGHSPPSAGDSKLRVD</sequence>
<dbReference type="Proteomes" id="UP000681722">
    <property type="component" value="Unassembled WGS sequence"/>
</dbReference>
<accession>A0A813UNK2</accession>
<feature type="region of interest" description="Disordered" evidence="1">
    <location>
        <begin position="341"/>
        <end position="395"/>
    </location>
</feature>
<comment type="caution">
    <text evidence="2">The sequence shown here is derived from an EMBL/GenBank/DDBJ whole genome shotgun (WGS) entry which is preliminary data.</text>
</comment>
<feature type="compositionally biased region" description="Basic and acidic residues" evidence="1">
    <location>
        <begin position="351"/>
        <end position="376"/>
    </location>
</feature>
<dbReference type="AlphaFoldDB" id="A0A813UNK2"/>
<reference evidence="2" key="1">
    <citation type="submission" date="2021-02" db="EMBL/GenBank/DDBJ databases">
        <authorList>
            <person name="Nowell W R."/>
        </authorList>
    </citation>
    <scope>NUCLEOTIDE SEQUENCE</scope>
</reference>
<gene>
    <name evidence="2" type="ORF">GPM918_LOCUS4968</name>
    <name evidence="3" type="ORF">SRO942_LOCUS4969</name>
</gene>
<feature type="compositionally biased region" description="Basic and acidic residues" evidence="1">
    <location>
        <begin position="448"/>
        <end position="463"/>
    </location>
</feature>
<dbReference type="Proteomes" id="UP000663829">
    <property type="component" value="Unassembled WGS sequence"/>
</dbReference>
<feature type="region of interest" description="Disordered" evidence="1">
    <location>
        <begin position="716"/>
        <end position="740"/>
    </location>
</feature>
<feature type="compositionally biased region" description="Acidic residues" evidence="1">
    <location>
        <begin position="383"/>
        <end position="392"/>
    </location>
</feature>